<dbReference type="InterPro" id="IPR016069">
    <property type="entry name" value="Translin_C"/>
</dbReference>
<evidence type="ECO:0008006" key="8">
    <source>
        <dbReference type="Google" id="ProtNLM"/>
    </source>
</evidence>
<dbReference type="SUPFAM" id="SSF74784">
    <property type="entry name" value="Translin"/>
    <property type="match status" value="1"/>
</dbReference>
<evidence type="ECO:0000313" key="7">
    <source>
        <dbReference type="Proteomes" id="UP000001072"/>
    </source>
</evidence>
<evidence type="ECO:0000256" key="3">
    <source>
        <dbReference type="ARBA" id="ARBA00005902"/>
    </source>
</evidence>
<dbReference type="STRING" id="747676.F4RGX5"/>
<name>F4RGX5_MELLP</name>
<reference evidence="7" key="1">
    <citation type="journal article" date="2011" name="Proc. Natl. Acad. Sci. U.S.A.">
        <title>Obligate biotrophy features unraveled by the genomic analysis of rust fungi.</title>
        <authorList>
            <person name="Duplessis S."/>
            <person name="Cuomo C.A."/>
            <person name="Lin Y.-C."/>
            <person name="Aerts A."/>
            <person name="Tisserant E."/>
            <person name="Veneault-Fourrey C."/>
            <person name="Joly D.L."/>
            <person name="Hacquard S."/>
            <person name="Amselem J."/>
            <person name="Cantarel B.L."/>
            <person name="Chiu R."/>
            <person name="Coutinho P.M."/>
            <person name="Feau N."/>
            <person name="Field M."/>
            <person name="Frey P."/>
            <person name="Gelhaye E."/>
            <person name="Goldberg J."/>
            <person name="Grabherr M.G."/>
            <person name="Kodira C.D."/>
            <person name="Kohler A."/>
            <person name="Kuees U."/>
            <person name="Lindquist E.A."/>
            <person name="Lucas S.M."/>
            <person name="Mago R."/>
            <person name="Mauceli E."/>
            <person name="Morin E."/>
            <person name="Murat C."/>
            <person name="Pangilinan J.L."/>
            <person name="Park R."/>
            <person name="Pearson M."/>
            <person name="Quesneville H."/>
            <person name="Rouhier N."/>
            <person name="Sakthikumar S."/>
            <person name="Salamov A.A."/>
            <person name="Schmutz J."/>
            <person name="Selles B."/>
            <person name="Shapiro H."/>
            <person name="Tanguay P."/>
            <person name="Tuskan G.A."/>
            <person name="Henrissat B."/>
            <person name="Van de Peer Y."/>
            <person name="Rouze P."/>
            <person name="Ellis J.G."/>
            <person name="Dodds P.N."/>
            <person name="Schein J.E."/>
            <person name="Zhong S."/>
            <person name="Hamelin R.C."/>
            <person name="Grigoriev I.V."/>
            <person name="Szabo L.J."/>
            <person name="Martin F."/>
        </authorList>
    </citation>
    <scope>NUCLEOTIDE SEQUENCE [LARGE SCALE GENOMIC DNA]</scope>
    <source>
        <strain evidence="7">98AG31 / pathotype 3-4-7</strain>
    </source>
</reference>
<keyword evidence="4" id="KW-0963">Cytoplasm</keyword>
<keyword evidence="5" id="KW-0539">Nucleus</keyword>
<dbReference type="InterPro" id="IPR002848">
    <property type="entry name" value="Translin_fam"/>
</dbReference>
<dbReference type="FunCoup" id="F4RGX5">
    <property type="interactions" value="455"/>
</dbReference>
<keyword evidence="7" id="KW-1185">Reference proteome</keyword>
<dbReference type="GO" id="GO:0043565">
    <property type="term" value="F:sequence-specific DNA binding"/>
    <property type="evidence" value="ECO:0007669"/>
    <property type="project" value="InterPro"/>
</dbReference>
<dbReference type="eggNOG" id="KOG3066">
    <property type="taxonomic scope" value="Eukaryota"/>
</dbReference>
<evidence type="ECO:0000256" key="4">
    <source>
        <dbReference type="ARBA" id="ARBA00022490"/>
    </source>
</evidence>
<organism evidence="7">
    <name type="scientific">Melampsora larici-populina (strain 98AG31 / pathotype 3-4-7)</name>
    <name type="common">Poplar leaf rust fungus</name>
    <dbReference type="NCBI Taxonomy" id="747676"/>
    <lineage>
        <taxon>Eukaryota</taxon>
        <taxon>Fungi</taxon>
        <taxon>Dikarya</taxon>
        <taxon>Basidiomycota</taxon>
        <taxon>Pucciniomycotina</taxon>
        <taxon>Pucciniomycetes</taxon>
        <taxon>Pucciniales</taxon>
        <taxon>Melampsoraceae</taxon>
        <taxon>Melampsora</taxon>
    </lineage>
</organism>
<dbReference type="Gene3D" id="1.20.58.190">
    <property type="entry name" value="Translin, domain 1"/>
    <property type="match status" value="1"/>
</dbReference>
<dbReference type="HOGENOM" id="CLU_067225_2_0_1"/>
<dbReference type="EMBL" id="GL883101">
    <property type="protein sequence ID" value="EGG08409.1"/>
    <property type="molecule type" value="Genomic_DNA"/>
</dbReference>
<dbReference type="GeneID" id="18933644"/>
<comment type="similarity">
    <text evidence="3">Belongs to the translin family.</text>
</comment>
<dbReference type="AlphaFoldDB" id="F4RGX5"/>
<dbReference type="Pfam" id="PF01997">
    <property type="entry name" value="Translin"/>
    <property type="match status" value="1"/>
</dbReference>
<sequence>MSIDIMFQSFANELDVHHDRREAIIKLSRDITSASKKVIFYLHRLTSNQRDPKVLFVEADRMMAEVVKTIWMVSSKLSSTDEFFRYYRSISPGIQEFIEAKTYCEYLRTRTLITKDEIEEYLQSFPQAPSETAPKFMLTITIEDYLGGVADLTGELMRHAINSLGNGAERGAQVTKEAIDFIRSLKFQLEGLVPNLYRFEQKMSTMRSSLKKIEDAAYTIKIRGAEYADSPRYLTIFKGSIKIWLLQHPWSTEDAVI</sequence>
<dbReference type="GO" id="GO:0005737">
    <property type="term" value="C:cytoplasm"/>
    <property type="evidence" value="ECO:0007669"/>
    <property type="project" value="UniProtKB-SubCell"/>
</dbReference>
<evidence type="ECO:0000256" key="1">
    <source>
        <dbReference type="ARBA" id="ARBA00004123"/>
    </source>
</evidence>
<dbReference type="OrthoDB" id="31005at2759"/>
<protein>
    <recommendedName>
        <fullName evidence="8">Translin</fullName>
    </recommendedName>
</protein>
<dbReference type="RefSeq" id="XP_007408607.1">
    <property type="nucleotide sequence ID" value="XM_007408545.1"/>
</dbReference>
<dbReference type="CDD" id="cd14820">
    <property type="entry name" value="TRAX"/>
    <property type="match status" value="1"/>
</dbReference>
<dbReference type="InterPro" id="IPR016068">
    <property type="entry name" value="Translin_N"/>
</dbReference>
<evidence type="ECO:0000313" key="6">
    <source>
        <dbReference type="EMBL" id="EGG08409.1"/>
    </source>
</evidence>
<proteinExistence type="inferred from homology"/>
<dbReference type="Proteomes" id="UP000001072">
    <property type="component" value="Unassembled WGS sequence"/>
</dbReference>
<dbReference type="VEuPathDB" id="FungiDB:MELLADRAFT_84874"/>
<dbReference type="PANTHER" id="PTHR10741">
    <property type="entry name" value="TRANSLIN AND TRANSLIN ASSOCIATED PROTEIN X"/>
    <property type="match status" value="1"/>
</dbReference>
<evidence type="ECO:0000256" key="5">
    <source>
        <dbReference type="ARBA" id="ARBA00023242"/>
    </source>
</evidence>
<dbReference type="Gene3D" id="1.20.58.200">
    <property type="entry name" value="Translin, domain 2"/>
    <property type="match status" value="1"/>
</dbReference>
<dbReference type="GO" id="GO:0005634">
    <property type="term" value="C:nucleus"/>
    <property type="evidence" value="ECO:0007669"/>
    <property type="project" value="UniProtKB-SubCell"/>
</dbReference>
<evidence type="ECO:0000256" key="2">
    <source>
        <dbReference type="ARBA" id="ARBA00004496"/>
    </source>
</evidence>
<dbReference type="KEGG" id="mlr:MELLADRAFT_84874"/>
<gene>
    <name evidence="6" type="ORF">MELLADRAFT_84874</name>
</gene>
<comment type="subcellular location">
    <subcellularLocation>
        <location evidence="2">Cytoplasm</location>
    </subcellularLocation>
    <subcellularLocation>
        <location evidence="1">Nucleus</location>
    </subcellularLocation>
</comment>
<dbReference type="InParanoid" id="F4RGX5"/>
<dbReference type="InterPro" id="IPR036081">
    <property type="entry name" value="Translin_sf"/>
</dbReference>
<accession>F4RGX5</accession>